<proteinExistence type="predicted"/>
<keyword evidence="2" id="KW-1185">Reference proteome</keyword>
<organism evidence="1 2">
    <name type="scientific">Portunus trituberculatus</name>
    <name type="common">Swimming crab</name>
    <name type="synonym">Neptunus trituberculatus</name>
    <dbReference type="NCBI Taxonomy" id="210409"/>
    <lineage>
        <taxon>Eukaryota</taxon>
        <taxon>Metazoa</taxon>
        <taxon>Ecdysozoa</taxon>
        <taxon>Arthropoda</taxon>
        <taxon>Crustacea</taxon>
        <taxon>Multicrustacea</taxon>
        <taxon>Malacostraca</taxon>
        <taxon>Eumalacostraca</taxon>
        <taxon>Eucarida</taxon>
        <taxon>Decapoda</taxon>
        <taxon>Pleocyemata</taxon>
        <taxon>Brachyura</taxon>
        <taxon>Eubrachyura</taxon>
        <taxon>Portunoidea</taxon>
        <taxon>Portunidae</taxon>
        <taxon>Portuninae</taxon>
        <taxon>Portunus</taxon>
    </lineage>
</organism>
<gene>
    <name evidence="1" type="ORF">E2C01_072538</name>
</gene>
<evidence type="ECO:0000313" key="2">
    <source>
        <dbReference type="Proteomes" id="UP000324222"/>
    </source>
</evidence>
<reference evidence="1 2" key="1">
    <citation type="submission" date="2019-05" db="EMBL/GenBank/DDBJ databases">
        <title>Another draft genome of Portunus trituberculatus and its Hox gene families provides insights of decapod evolution.</title>
        <authorList>
            <person name="Jeong J.-H."/>
            <person name="Song I."/>
            <person name="Kim S."/>
            <person name="Choi T."/>
            <person name="Kim D."/>
            <person name="Ryu S."/>
            <person name="Kim W."/>
        </authorList>
    </citation>
    <scope>NUCLEOTIDE SEQUENCE [LARGE SCALE GENOMIC DNA]</scope>
    <source>
        <tissue evidence="1">Muscle</tissue>
    </source>
</reference>
<name>A0A5B7IBL0_PORTR</name>
<dbReference type="Proteomes" id="UP000324222">
    <property type="component" value="Unassembled WGS sequence"/>
</dbReference>
<accession>A0A5B7IBL0</accession>
<evidence type="ECO:0000313" key="1">
    <source>
        <dbReference type="EMBL" id="MPC78064.1"/>
    </source>
</evidence>
<dbReference type="OrthoDB" id="6372364at2759"/>
<protein>
    <submittedName>
        <fullName evidence="1">Uncharacterized protein</fullName>
    </submittedName>
</protein>
<comment type="caution">
    <text evidence="1">The sequence shown here is derived from an EMBL/GenBank/DDBJ whole genome shotgun (WGS) entry which is preliminary data.</text>
</comment>
<dbReference type="AlphaFoldDB" id="A0A5B7IBL0"/>
<dbReference type="EMBL" id="VSRR010047500">
    <property type="protein sequence ID" value="MPC78064.1"/>
    <property type="molecule type" value="Genomic_DNA"/>
</dbReference>
<sequence length="112" mass="12074">MQVLLASCFPPPTSLSPWPRTKQPHCSPTHGCGNISLSCPVFTMALKHPSASPAGGDTPDTSGQPQRVLTAANLSQCMDLLVQSMKILEEINPNIERSTTVIRGVMEKNYVL</sequence>